<gene>
    <name evidence="4" type="ORF">LWI29_026727</name>
</gene>
<dbReference type="CDD" id="cd00303">
    <property type="entry name" value="retropepsin_like"/>
    <property type="match status" value="1"/>
</dbReference>
<dbReference type="PANTHER" id="PTHR15503">
    <property type="entry name" value="LDOC1 RELATED"/>
    <property type="match status" value="1"/>
</dbReference>
<dbReference type="InterPro" id="IPR021109">
    <property type="entry name" value="Peptidase_aspartic_dom_sf"/>
</dbReference>
<dbReference type="Proteomes" id="UP001168877">
    <property type="component" value="Unassembled WGS sequence"/>
</dbReference>
<reference evidence="4" key="2">
    <citation type="submission" date="2023-06" db="EMBL/GenBank/DDBJ databases">
        <authorList>
            <person name="Swenson N.G."/>
            <person name="Wegrzyn J.L."/>
            <person name="Mcevoy S.L."/>
        </authorList>
    </citation>
    <scope>NUCLEOTIDE SEQUENCE</scope>
    <source>
        <strain evidence="4">NS2018</strain>
        <tissue evidence="4">Leaf</tissue>
    </source>
</reference>
<dbReference type="Pfam" id="PF03732">
    <property type="entry name" value="Retrotrans_gag"/>
    <property type="match status" value="1"/>
</dbReference>
<dbReference type="SUPFAM" id="SSF50630">
    <property type="entry name" value="Acid proteases"/>
    <property type="match status" value="1"/>
</dbReference>
<keyword evidence="1" id="KW-0175">Coiled coil</keyword>
<dbReference type="InterPro" id="IPR001969">
    <property type="entry name" value="Aspartic_peptidase_AS"/>
</dbReference>
<comment type="caution">
    <text evidence="4">The sequence shown here is derived from an EMBL/GenBank/DDBJ whole genome shotgun (WGS) entry which is preliminary data.</text>
</comment>
<dbReference type="PANTHER" id="PTHR15503:SF22">
    <property type="entry name" value="TRANSPOSON TY3-I GAG POLYPROTEIN"/>
    <property type="match status" value="1"/>
</dbReference>
<dbReference type="GO" id="GO:0004190">
    <property type="term" value="F:aspartic-type endopeptidase activity"/>
    <property type="evidence" value="ECO:0007669"/>
    <property type="project" value="InterPro"/>
</dbReference>
<feature type="coiled-coil region" evidence="1">
    <location>
        <begin position="6"/>
        <end position="40"/>
    </location>
</feature>
<feature type="domain" description="Retrotransposon gag" evidence="3">
    <location>
        <begin position="116"/>
        <end position="203"/>
    </location>
</feature>
<proteinExistence type="predicted"/>
<dbReference type="InterPro" id="IPR032567">
    <property type="entry name" value="RTL1-rel"/>
</dbReference>
<protein>
    <recommendedName>
        <fullName evidence="3">Retrotransposon gag domain-containing protein</fullName>
    </recommendedName>
</protein>
<keyword evidence="5" id="KW-1185">Reference proteome</keyword>
<evidence type="ECO:0000313" key="5">
    <source>
        <dbReference type="Proteomes" id="UP001168877"/>
    </source>
</evidence>
<evidence type="ECO:0000256" key="2">
    <source>
        <dbReference type="SAM" id="MobiDB-lite"/>
    </source>
</evidence>
<dbReference type="AlphaFoldDB" id="A0AA39SAG7"/>
<accession>A0AA39SAG7</accession>
<dbReference type="EMBL" id="JAUESC010000382">
    <property type="protein sequence ID" value="KAK0587678.1"/>
    <property type="molecule type" value="Genomic_DNA"/>
</dbReference>
<evidence type="ECO:0000259" key="3">
    <source>
        <dbReference type="Pfam" id="PF03732"/>
    </source>
</evidence>
<dbReference type="GO" id="GO:0006508">
    <property type="term" value="P:proteolysis"/>
    <property type="evidence" value="ECO:0007669"/>
    <property type="project" value="InterPro"/>
</dbReference>
<evidence type="ECO:0000256" key="1">
    <source>
        <dbReference type="SAM" id="Coils"/>
    </source>
</evidence>
<name>A0AA39SAG7_ACESA</name>
<dbReference type="InterPro" id="IPR005162">
    <property type="entry name" value="Retrotrans_gag_dom"/>
</dbReference>
<dbReference type="Gene3D" id="2.40.70.10">
    <property type="entry name" value="Acid Proteases"/>
    <property type="match status" value="1"/>
</dbReference>
<organism evidence="4 5">
    <name type="scientific">Acer saccharum</name>
    <name type="common">Sugar maple</name>
    <dbReference type="NCBI Taxonomy" id="4024"/>
    <lineage>
        <taxon>Eukaryota</taxon>
        <taxon>Viridiplantae</taxon>
        <taxon>Streptophyta</taxon>
        <taxon>Embryophyta</taxon>
        <taxon>Tracheophyta</taxon>
        <taxon>Spermatophyta</taxon>
        <taxon>Magnoliopsida</taxon>
        <taxon>eudicotyledons</taxon>
        <taxon>Gunneridae</taxon>
        <taxon>Pentapetalae</taxon>
        <taxon>rosids</taxon>
        <taxon>malvids</taxon>
        <taxon>Sapindales</taxon>
        <taxon>Sapindaceae</taxon>
        <taxon>Hippocastanoideae</taxon>
        <taxon>Acereae</taxon>
        <taxon>Acer</taxon>
    </lineage>
</organism>
<evidence type="ECO:0000313" key="4">
    <source>
        <dbReference type="EMBL" id="KAK0587678.1"/>
    </source>
</evidence>
<dbReference type="Pfam" id="PF08284">
    <property type="entry name" value="RVP_2"/>
    <property type="match status" value="1"/>
</dbReference>
<reference evidence="4" key="1">
    <citation type="journal article" date="2022" name="Plant J.">
        <title>Strategies of tolerance reflected in two North American maple genomes.</title>
        <authorList>
            <person name="McEvoy S.L."/>
            <person name="Sezen U.U."/>
            <person name="Trouern-Trend A."/>
            <person name="McMahon S.M."/>
            <person name="Schaberg P.G."/>
            <person name="Yang J."/>
            <person name="Wegrzyn J.L."/>
            <person name="Swenson N.G."/>
        </authorList>
    </citation>
    <scope>NUCLEOTIDE SEQUENCE</scope>
    <source>
        <strain evidence="4">NS2018</strain>
    </source>
</reference>
<dbReference type="PROSITE" id="PS00141">
    <property type="entry name" value="ASP_PROTEASE"/>
    <property type="match status" value="1"/>
</dbReference>
<feature type="region of interest" description="Disordered" evidence="2">
    <location>
        <begin position="50"/>
        <end position="74"/>
    </location>
</feature>
<sequence>MSDHRLEQVENELGSLAAGQRELQEAMKTSEERLLKHMENLFARFSTYSGGHDDDAKSSRRPRHTSSGGGSLAPKVTKLDFPRYDGMEDPTGWICQAEQFFKLQRTEEVEKLPMAGYHLNGDVQLWYQRFKNRREGVNWEVFKYELHLRYGPSKYQNFFGDLTKLKQMGSIRDYQMEFDRLLHRASHLSEEQQVGCFVSGLKEAIRVDMQACNPISLSAAIGLARLYESPSLARGRNPSIKRLSPAELQERRTRELCFNCDEKFSPGHHCKKLFLIEGIFSSVDERLDETTVEEEEEEEIPEISFHAISGNVGPPTMRFFGKIEDSMVTILVDSGSTHNLLNSKLATKMGIYPTKKGEISVQVADGNKMKSEGLCENLPISVQGVQFHVDYFLLPVVGCDVVFGTQWLKGLGPIILEFNELWMRF</sequence>